<proteinExistence type="inferred from homology"/>
<keyword evidence="4" id="KW-0813">Transport</keyword>
<comment type="function">
    <text evidence="1">Produces ATP from ADP in the presence of a proton gradient across the membrane. The gamma chain is believed to be important in regulating ATPase activity and the flow of protons through the CF(0) complex.</text>
</comment>
<keyword evidence="8" id="KW-0139">CF(1)</keyword>
<evidence type="ECO:0000256" key="7">
    <source>
        <dbReference type="ARBA" id="ARBA00023136"/>
    </source>
</evidence>
<gene>
    <name evidence="10" type="ORF">UU72_C0021G0007</name>
</gene>
<dbReference type="InterPro" id="IPR000131">
    <property type="entry name" value="ATP_synth_F1_gsu"/>
</dbReference>
<dbReference type="Proteomes" id="UP000034163">
    <property type="component" value="Unassembled WGS sequence"/>
</dbReference>
<comment type="caution">
    <text evidence="10">The sequence shown here is derived from an EMBL/GenBank/DDBJ whole genome shotgun (WGS) entry which is preliminary data.</text>
</comment>
<name>A0A0G0WUN0_UNCKA</name>
<keyword evidence="5" id="KW-0375">Hydrogen ion transport</keyword>
<evidence type="ECO:0000256" key="4">
    <source>
        <dbReference type="ARBA" id="ARBA00022448"/>
    </source>
</evidence>
<dbReference type="EMBL" id="LCBS01000021">
    <property type="protein sequence ID" value="KKS16460.1"/>
    <property type="molecule type" value="Genomic_DNA"/>
</dbReference>
<reference evidence="10 11" key="1">
    <citation type="journal article" date="2015" name="Nature">
        <title>rRNA introns, odd ribosomes, and small enigmatic genomes across a large radiation of phyla.</title>
        <authorList>
            <person name="Brown C.T."/>
            <person name="Hug L.A."/>
            <person name="Thomas B.C."/>
            <person name="Sharon I."/>
            <person name="Castelle C.J."/>
            <person name="Singh A."/>
            <person name="Wilkins M.J."/>
            <person name="Williams K.H."/>
            <person name="Banfield J.F."/>
        </authorList>
    </citation>
    <scope>NUCLEOTIDE SEQUENCE [LARGE SCALE GENOMIC DNA]</scope>
</reference>
<dbReference type="InterPro" id="IPR035968">
    <property type="entry name" value="ATP_synth_F1_ATPase_gsu"/>
</dbReference>
<comment type="subcellular location">
    <subcellularLocation>
        <location evidence="2">Membrane</location>
        <topology evidence="2">Peripheral membrane protein</topology>
    </subcellularLocation>
</comment>
<dbReference type="GO" id="GO:0045259">
    <property type="term" value="C:proton-transporting ATP synthase complex"/>
    <property type="evidence" value="ECO:0007669"/>
    <property type="project" value="UniProtKB-KW"/>
</dbReference>
<comment type="similarity">
    <text evidence="3">Belongs to the ATPase gamma chain family.</text>
</comment>
<evidence type="ECO:0000256" key="2">
    <source>
        <dbReference type="ARBA" id="ARBA00004170"/>
    </source>
</evidence>
<evidence type="ECO:0000256" key="3">
    <source>
        <dbReference type="ARBA" id="ARBA00007681"/>
    </source>
</evidence>
<evidence type="ECO:0000256" key="5">
    <source>
        <dbReference type="ARBA" id="ARBA00022781"/>
    </source>
</evidence>
<keyword evidence="6" id="KW-0406">Ion transport</keyword>
<evidence type="ECO:0008006" key="12">
    <source>
        <dbReference type="Google" id="ProtNLM"/>
    </source>
</evidence>
<protein>
    <recommendedName>
        <fullName evidence="12">ATP synthase gamma chain</fullName>
    </recommendedName>
</protein>
<sequence>MRSSKVLKNEINALNTMGQIVEAYQEIAALRMRRVKKSVLQNREFLMGLNDIYAQVVASYKTFPKLRKSKKETFLRQTTKGIVSILLSANTGLYGDIVRRTYEKFLADIQNNETDIVIIGRYGKKYYDSAHINKPYEFYDFSDSGMDEENIKKIITYILQYERIYVYHGYFQDILSQIAVKTAVTGNDITALMTGDKTLTDVRYIYEPTIEEILAFFEKEILSSIFEQSVYESSLSKFASRMISLDYAMVNIKTMGKKTDFKIRKLKHRVQNQSQQSLLSGISIWGK</sequence>
<evidence type="ECO:0000313" key="10">
    <source>
        <dbReference type="EMBL" id="KKS16460.1"/>
    </source>
</evidence>
<evidence type="ECO:0000256" key="6">
    <source>
        <dbReference type="ARBA" id="ARBA00023065"/>
    </source>
</evidence>
<evidence type="ECO:0000313" key="11">
    <source>
        <dbReference type="Proteomes" id="UP000034163"/>
    </source>
</evidence>
<dbReference type="AlphaFoldDB" id="A0A0G0WUN0"/>
<evidence type="ECO:0000256" key="9">
    <source>
        <dbReference type="ARBA" id="ARBA00023310"/>
    </source>
</evidence>
<evidence type="ECO:0000256" key="1">
    <source>
        <dbReference type="ARBA" id="ARBA00003456"/>
    </source>
</evidence>
<accession>A0A0G0WUN0</accession>
<keyword evidence="7" id="KW-0472">Membrane</keyword>
<keyword evidence="9" id="KW-0066">ATP synthesis</keyword>
<dbReference type="Pfam" id="PF00231">
    <property type="entry name" value="ATP-synt"/>
    <property type="match status" value="1"/>
</dbReference>
<dbReference type="Gene3D" id="3.40.1380.10">
    <property type="match status" value="1"/>
</dbReference>
<dbReference type="SUPFAM" id="SSF52943">
    <property type="entry name" value="ATP synthase (F1-ATPase), gamma subunit"/>
    <property type="match status" value="1"/>
</dbReference>
<organism evidence="10 11">
    <name type="scientific">candidate division WWE3 bacterium GW2011_GWB1_41_6</name>
    <dbReference type="NCBI Taxonomy" id="1619112"/>
    <lineage>
        <taxon>Bacteria</taxon>
        <taxon>Katanobacteria</taxon>
    </lineage>
</organism>
<dbReference type="GO" id="GO:0046933">
    <property type="term" value="F:proton-transporting ATP synthase activity, rotational mechanism"/>
    <property type="evidence" value="ECO:0007669"/>
    <property type="project" value="InterPro"/>
</dbReference>
<evidence type="ECO:0000256" key="8">
    <source>
        <dbReference type="ARBA" id="ARBA00023196"/>
    </source>
</evidence>